<organism evidence="2 3">
    <name type="scientific">Oleispira antarctica</name>
    <dbReference type="NCBI Taxonomy" id="188908"/>
    <lineage>
        <taxon>Bacteria</taxon>
        <taxon>Pseudomonadati</taxon>
        <taxon>Pseudomonadota</taxon>
        <taxon>Gammaproteobacteria</taxon>
        <taxon>Oceanospirillales</taxon>
        <taxon>Oceanospirillaceae</taxon>
        <taxon>Oleispira</taxon>
    </lineage>
</organism>
<evidence type="ECO:0000313" key="2">
    <source>
        <dbReference type="EMBL" id="OUS40006.1"/>
    </source>
</evidence>
<keyword evidence="1" id="KW-1133">Transmembrane helix</keyword>
<sequence length="108" mass="12396">MKAVLHLTVNFFLLMLVVFFLYNVNEGYSKNTIEMQKEISDLSIKVKSGDEVLSPLQYSEILDVVNDRGIYYFYLNISGVISLVFYVLSICMFYMGISVGKKSIQVKK</sequence>
<dbReference type="AlphaFoldDB" id="A0A1Y5HRP9"/>
<proteinExistence type="predicted"/>
<accession>A0A1Y5HRP9</accession>
<name>A0A1Y5HRP9_OLEAN</name>
<keyword evidence="1" id="KW-0472">Membrane</keyword>
<dbReference type="Proteomes" id="UP000227088">
    <property type="component" value="Unassembled WGS sequence"/>
</dbReference>
<reference evidence="3" key="1">
    <citation type="journal article" date="2017" name="Proc. Natl. Acad. Sci. U.S.A.">
        <title>Simulation of Deepwater Horizon oil plume reveals substrate specialization within a complex community of hydrocarbon degraders.</title>
        <authorList>
            <person name="Hu P."/>
            <person name="Dubinsky E.A."/>
            <person name="Probst A.J."/>
            <person name="Wang J."/>
            <person name="Sieber C.M.K."/>
            <person name="Tom L.M."/>
            <person name="Gardinali P."/>
            <person name="Banfield J.F."/>
            <person name="Atlas R.M."/>
            <person name="Andersen G.L."/>
        </authorList>
    </citation>
    <scope>NUCLEOTIDE SEQUENCE [LARGE SCALE GENOMIC DNA]</scope>
</reference>
<feature type="transmembrane region" description="Helical" evidence="1">
    <location>
        <begin position="71"/>
        <end position="97"/>
    </location>
</feature>
<gene>
    <name evidence="2" type="ORF">A9R00_08235</name>
</gene>
<evidence type="ECO:0000313" key="3">
    <source>
        <dbReference type="Proteomes" id="UP000227088"/>
    </source>
</evidence>
<protein>
    <submittedName>
        <fullName evidence="2">Uncharacterized protein</fullName>
    </submittedName>
</protein>
<evidence type="ECO:0000256" key="1">
    <source>
        <dbReference type="SAM" id="Phobius"/>
    </source>
</evidence>
<keyword evidence="1" id="KW-0812">Transmembrane</keyword>
<dbReference type="EMBL" id="MABE01000471">
    <property type="protein sequence ID" value="OUS40006.1"/>
    <property type="molecule type" value="Genomic_DNA"/>
</dbReference>
<comment type="caution">
    <text evidence="2">The sequence shown here is derived from an EMBL/GenBank/DDBJ whole genome shotgun (WGS) entry which is preliminary data.</text>
</comment>
<feature type="transmembrane region" description="Helical" evidence="1">
    <location>
        <begin position="7"/>
        <end position="24"/>
    </location>
</feature>